<keyword evidence="2" id="KW-1185">Reference proteome</keyword>
<name>A0ABX2CQ62_9CYAN</name>
<reference evidence="1 2" key="1">
    <citation type="journal article" date="2020" name="Sci. Rep.">
        <title>A novel cyanobacterial geosmin producer, revising GeoA distribution and dispersion patterns in Bacteria.</title>
        <authorList>
            <person name="Churro C."/>
            <person name="Semedo-Aguiar A.P."/>
            <person name="Silva A.D."/>
            <person name="Pereira-Leal J.B."/>
            <person name="Leite R.B."/>
        </authorList>
    </citation>
    <scope>NUCLEOTIDE SEQUENCE [LARGE SCALE GENOMIC DNA]</scope>
    <source>
        <strain evidence="1 2">IPMA8</strain>
    </source>
</reference>
<evidence type="ECO:0000313" key="2">
    <source>
        <dbReference type="Proteomes" id="UP000702425"/>
    </source>
</evidence>
<organism evidence="1 2">
    <name type="scientific">Microcoleus asticus IPMA8</name>
    <dbReference type="NCBI Taxonomy" id="2563858"/>
    <lineage>
        <taxon>Bacteria</taxon>
        <taxon>Bacillati</taxon>
        <taxon>Cyanobacteriota</taxon>
        <taxon>Cyanophyceae</taxon>
        <taxon>Oscillatoriophycideae</taxon>
        <taxon>Oscillatoriales</taxon>
        <taxon>Microcoleaceae</taxon>
        <taxon>Microcoleus</taxon>
        <taxon>Microcoleus asticus</taxon>
    </lineage>
</organism>
<accession>A0ABX2CQ62</accession>
<proteinExistence type="predicted"/>
<gene>
    <name evidence="1" type="ORF">E5S67_00224</name>
</gene>
<dbReference type="Proteomes" id="UP000702425">
    <property type="component" value="Unassembled WGS sequence"/>
</dbReference>
<evidence type="ECO:0000313" key="1">
    <source>
        <dbReference type="EMBL" id="NQE32509.1"/>
    </source>
</evidence>
<sequence length="66" mass="7659">MRRFEKNVILNPFLNFRPENQCYTMLGFAQNGAKDQFKTIFYITAGKLLTICHCVSCRVAKRNAVK</sequence>
<dbReference type="EMBL" id="SRRZ01000002">
    <property type="protein sequence ID" value="NQE32509.1"/>
    <property type="molecule type" value="Genomic_DNA"/>
</dbReference>
<comment type="caution">
    <text evidence="1">The sequence shown here is derived from an EMBL/GenBank/DDBJ whole genome shotgun (WGS) entry which is preliminary data.</text>
</comment>
<protein>
    <submittedName>
        <fullName evidence="1">Uncharacterized protein</fullName>
    </submittedName>
</protein>